<feature type="transmembrane region" description="Helical" evidence="1">
    <location>
        <begin position="234"/>
        <end position="258"/>
    </location>
</feature>
<keyword evidence="1" id="KW-0472">Membrane</keyword>
<accession>A0A1F4VCM0</accession>
<sequence>MQLHQLVKSISNSLLVVFLTVLYLSKVSFADTTTLGVARGVVISDPDVGDGDIIVASSDGFRVSKKSYNPLIFGVVTAKPALELKQNDLSGTYPVISNGFAEVKVTASGGAIKKGDFLTSSDVSGTAMKAGKEGFVLGTALEDYSSSGVGKIKVNLNITYYNPAMTGSSGGISNLDIKAPNSPGFFPTVGSFNFLKVGLIVVLFVLSLWRLSYISSRSLTELSRNPMGEKGLKTWVFINVLILWGFILAAFFVISVWLK</sequence>
<dbReference type="EMBL" id="MEVI01000005">
    <property type="protein sequence ID" value="OGC54768.1"/>
    <property type="molecule type" value="Genomic_DNA"/>
</dbReference>
<gene>
    <name evidence="2" type="ORF">A3A78_05140</name>
</gene>
<dbReference type="AlphaFoldDB" id="A0A1F4VCM0"/>
<protein>
    <submittedName>
        <fullName evidence="2">Uncharacterized protein</fullName>
    </submittedName>
</protein>
<feature type="transmembrane region" description="Helical" evidence="1">
    <location>
        <begin position="194"/>
        <end position="213"/>
    </location>
</feature>
<keyword evidence="1" id="KW-0812">Transmembrane</keyword>
<organism evidence="2 3">
    <name type="scientific">candidate division WWE3 bacterium RIFCSPLOWO2_01_FULL_41_18</name>
    <dbReference type="NCBI Taxonomy" id="1802625"/>
    <lineage>
        <taxon>Bacteria</taxon>
        <taxon>Katanobacteria</taxon>
    </lineage>
</organism>
<name>A0A1F4VCM0_UNCKA</name>
<evidence type="ECO:0000313" key="3">
    <source>
        <dbReference type="Proteomes" id="UP000176504"/>
    </source>
</evidence>
<proteinExistence type="predicted"/>
<keyword evidence="1" id="KW-1133">Transmembrane helix</keyword>
<reference evidence="2 3" key="1">
    <citation type="journal article" date="2016" name="Nat. Commun.">
        <title>Thousands of microbial genomes shed light on interconnected biogeochemical processes in an aquifer system.</title>
        <authorList>
            <person name="Anantharaman K."/>
            <person name="Brown C.T."/>
            <person name="Hug L.A."/>
            <person name="Sharon I."/>
            <person name="Castelle C.J."/>
            <person name="Probst A.J."/>
            <person name="Thomas B.C."/>
            <person name="Singh A."/>
            <person name="Wilkins M.J."/>
            <person name="Karaoz U."/>
            <person name="Brodie E.L."/>
            <person name="Williams K.H."/>
            <person name="Hubbard S.S."/>
            <person name="Banfield J.F."/>
        </authorList>
    </citation>
    <scope>NUCLEOTIDE SEQUENCE [LARGE SCALE GENOMIC DNA]</scope>
</reference>
<evidence type="ECO:0000313" key="2">
    <source>
        <dbReference type="EMBL" id="OGC54768.1"/>
    </source>
</evidence>
<evidence type="ECO:0000256" key="1">
    <source>
        <dbReference type="SAM" id="Phobius"/>
    </source>
</evidence>
<dbReference type="Proteomes" id="UP000176504">
    <property type="component" value="Unassembled WGS sequence"/>
</dbReference>
<comment type="caution">
    <text evidence="2">The sequence shown here is derived from an EMBL/GenBank/DDBJ whole genome shotgun (WGS) entry which is preliminary data.</text>
</comment>